<dbReference type="EMBL" id="CP017555">
    <property type="protein sequence ID" value="AOW02198.1"/>
    <property type="molecule type" value="Genomic_DNA"/>
</dbReference>
<protein>
    <recommendedName>
        <fullName evidence="2">F-box domain-containing protein</fullName>
    </recommendedName>
</protein>
<dbReference type="RefSeq" id="XP_002143026.3">
    <property type="nucleotide sequence ID" value="XM_002142990.3"/>
</dbReference>
<evidence type="ECO:0000256" key="1">
    <source>
        <dbReference type="SAM" id="MobiDB-lite"/>
    </source>
</evidence>
<dbReference type="InterPro" id="IPR036047">
    <property type="entry name" value="F-box-like_dom_sf"/>
</dbReference>
<organism evidence="3 4">
    <name type="scientific">Yarrowia lipolytica</name>
    <name type="common">Candida lipolytica</name>
    <dbReference type="NCBI Taxonomy" id="4952"/>
    <lineage>
        <taxon>Eukaryota</taxon>
        <taxon>Fungi</taxon>
        <taxon>Dikarya</taxon>
        <taxon>Ascomycota</taxon>
        <taxon>Saccharomycotina</taxon>
        <taxon>Dipodascomycetes</taxon>
        <taxon>Dipodascales</taxon>
        <taxon>Dipodascales incertae sedis</taxon>
        <taxon>Yarrowia</taxon>
    </lineage>
</organism>
<dbReference type="Proteomes" id="UP000182444">
    <property type="component" value="Chromosome 1C"/>
</dbReference>
<dbReference type="SUPFAM" id="SSF81383">
    <property type="entry name" value="F-box domain"/>
    <property type="match status" value="1"/>
</dbReference>
<dbReference type="VEuPathDB" id="FungiDB:YALI0_C01507g"/>
<accession>A0A1D8N985</accession>
<evidence type="ECO:0000313" key="4">
    <source>
        <dbReference type="Proteomes" id="UP000182444"/>
    </source>
</evidence>
<feature type="region of interest" description="Disordered" evidence="1">
    <location>
        <begin position="1"/>
        <end position="23"/>
    </location>
</feature>
<proteinExistence type="predicted"/>
<evidence type="ECO:0000259" key="2">
    <source>
        <dbReference type="PROSITE" id="PS50181"/>
    </source>
</evidence>
<dbReference type="AlphaFoldDB" id="A0A1D8N985"/>
<dbReference type="PROSITE" id="PS50181">
    <property type="entry name" value="FBOX"/>
    <property type="match status" value="1"/>
</dbReference>
<dbReference type="InterPro" id="IPR001810">
    <property type="entry name" value="F-box_dom"/>
</dbReference>
<gene>
    <name evidence="3" type="ORF">YALI1_C02117g</name>
</gene>
<dbReference type="GeneID" id="2909129"/>
<evidence type="ECO:0000313" key="3">
    <source>
        <dbReference type="EMBL" id="AOW02198.1"/>
    </source>
</evidence>
<sequence length="496" mass="56694">MREYSHVARYNSHNSGDTGRNTVRGQLQVTGGIHIYRSHKPHLTRGKKIHKKSTSTPQLQLYHNMSLSLPPEIITMVCYHLDTKSLLALEASCSEIRAITSSRFLDEALFAHRCRDLCQWISPQYGHGSWRGTLRRLKRVVTPMDYHNLHFMYELAEGGRLPSRFRRGELVKRSHLNTKMEREGKKTDQNKRLSVIASDVVARNFRCKILHNRIQMHHNGVIITLNMSDQIGVCETARPEFSIKDDGEKGWRYEYETRLGQVVLPFEASFIAQTDDHMTVKAISGDSKDKFFFVDMTTLPHKQPMKVPAHTALHTVGSLALLTDDSHLHVVHQTGVYSFGEQHGRKKFTVCGPFLVVLYDNLVLSVLYQDDSSVYLVGHVVLQGWNFETARLVADVTLHKFVMLCSDNCTLLMDLETLEMDTLPPSQINSIDSELNAWAYSERYLKVIAYKAACIKKATEERIGRVIEEPFVFDFRYVNNVAEEGLIQMSTHSTIV</sequence>
<dbReference type="VEuPathDB" id="FungiDB:YALI1_C02117g"/>
<feature type="compositionally biased region" description="Polar residues" evidence="1">
    <location>
        <begin position="11"/>
        <end position="23"/>
    </location>
</feature>
<feature type="domain" description="F-box" evidence="2">
    <location>
        <begin position="63"/>
        <end position="113"/>
    </location>
</feature>
<reference evidence="3 4" key="1">
    <citation type="journal article" date="2016" name="PLoS ONE">
        <title>Sequence Assembly of Yarrowia lipolytica Strain W29/CLIB89 Shows Transposable Element Diversity.</title>
        <authorList>
            <person name="Magnan C."/>
            <person name="Yu J."/>
            <person name="Chang I."/>
            <person name="Jahn E."/>
            <person name="Kanomata Y."/>
            <person name="Wu J."/>
            <person name="Zeller M."/>
            <person name="Oakes M."/>
            <person name="Baldi P."/>
            <person name="Sandmeyer S."/>
        </authorList>
    </citation>
    <scope>NUCLEOTIDE SEQUENCE [LARGE SCALE GENOMIC DNA]</scope>
    <source>
        <strain evidence="4">CLIB89(W29)</strain>
    </source>
</reference>
<name>A0A1D8N985_YARLL</name>
<dbReference type="KEGG" id="yli:2909129"/>